<evidence type="ECO:0000313" key="7">
    <source>
        <dbReference type="EMBL" id="KAG8387958.1"/>
    </source>
</evidence>
<evidence type="ECO:0000256" key="2">
    <source>
        <dbReference type="ARBA" id="ARBA00006840"/>
    </source>
</evidence>
<sequence>MLLACCAIFAAFKLHGNTDSPCSNSLKVPFLVVGGALLVVSFVGMVGACCRVTFFMWIYIIMLIMILMGLVSITIYMIIVANKGFATFFSFGNDGWKDKLKDFSSSLQNYGAHSDHWDKIKSCMDEAKVCKGFEDGKDEQYYKNHMSLIQGVGLIQAQAQANRIHASAPLAKPTWMYVLLLSKTIGISWGQI</sequence>
<comment type="similarity">
    <text evidence="2">Belongs to the tetraspanin (TM4SF) family.</text>
</comment>
<name>A0AAV6Y0F3_9LAMI</name>
<evidence type="ECO:0000313" key="8">
    <source>
        <dbReference type="Proteomes" id="UP000826271"/>
    </source>
</evidence>
<evidence type="ECO:0000256" key="1">
    <source>
        <dbReference type="ARBA" id="ARBA00004141"/>
    </source>
</evidence>
<dbReference type="InterPro" id="IPR044991">
    <property type="entry name" value="TET_plant"/>
</dbReference>
<evidence type="ECO:0000256" key="3">
    <source>
        <dbReference type="ARBA" id="ARBA00022692"/>
    </source>
</evidence>
<dbReference type="PANTHER" id="PTHR32191">
    <property type="entry name" value="TETRASPANIN-8-RELATED"/>
    <property type="match status" value="1"/>
</dbReference>
<organism evidence="7 8">
    <name type="scientific">Buddleja alternifolia</name>
    <dbReference type="NCBI Taxonomy" id="168488"/>
    <lineage>
        <taxon>Eukaryota</taxon>
        <taxon>Viridiplantae</taxon>
        <taxon>Streptophyta</taxon>
        <taxon>Embryophyta</taxon>
        <taxon>Tracheophyta</taxon>
        <taxon>Spermatophyta</taxon>
        <taxon>Magnoliopsida</taxon>
        <taxon>eudicotyledons</taxon>
        <taxon>Gunneridae</taxon>
        <taxon>Pentapetalae</taxon>
        <taxon>asterids</taxon>
        <taxon>lamiids</taxon>
        <taxon>Lamiales</taxon>
        <taxon>Scrophulariaceae</taxon>
        <taxon>Buddlejeae</taxon>
        <taxon>Buddleja</taxon>
    </lineage>
</organism>
<evidence type="ECO:0000256" key="4">
    <source>
        <dbReference type="ARBA" id="ARBA00022989"/>
    </source>
</evidence>
<dbReference type="EMBL" id="WHWC01000002">
    <property type="protein sequence ID" value="KAG8387958.1"/>
    <property type="molecule type" value="Genomic_DNA"/>
</dbReference>
<gene>
    <name evidence="7" type="ORF">BUALT_Bualt02G0075300</name>
</gene>
<comment type="subcellular location">
    <subcellularLocation>
        <location evidence="1">Membrane</location>
        <topology evidence="1">Multi-pass membrane protein</topology>
    </subcellularLocation>
</comment>
<accession>A0AAV6Y0F3</accession>
<feature type="transmembrane region" description="Helical" evidence="6">
    <location>
        <begin position="26"/>
        <end position="50"/>
    </location>
</feature>
<evidence type="ECO:0000256" key="5">
    <source>
        <dbReference type="ARBA" id="ARBA00023136"/>
    </source>
</evidence>
<dbReference type="Pfam" id="PF00335">
    <property type="entry name" value="Tetraspanin"/>
    <property type="match status" value="1"/>
</dbReference>
<reference evidence="7" key="1">
    <citation type="submission" date="2019-10" db="EMBL/GenBank/DDBJ databases">
        <authorList>
            <person name="Zhang R."/>
            <person name="Pan Y."/>
            <person name="Wang J."/>
            <person name="Ma R."/>
            <person name="Yu S."/>
        </authorList>
    </citation>
    <scope>NUCLEOTIDE SEQUENCE</scope>
    <source>
        <strain evidence="7">LA-IB0</strain>
        <tissue evidence="7">Leaf</tissue>
    </source>
</reference>
<proteinExistence type="inferred from homology"/>
<evidence type="ECO:0000256" key="6">
    <source>
        <dbReference type="SAM" id="Phobius"/>
    </source>
</evidence>
<comment type="caution">
    <text evidence="7">The sequence shown here is derived from an EMBL/GenBank/DDBJ whole genome shotgun (WGS) entry which is preliminary data.</text>
</comment>
<dbReference type="Proteomes" id="UP000826271">
    <property type="component" value="Unassembled WGS sequence"/>
</dbReference>
<feature type="transmembrane region" description="Helical" evidence="6">
    <location>
        <begin position="57"/>
        <end position="79"/>
    </location>
</feature>
<keyword evidence="3 6" id="KW-0812">Transmembrane</keyword>
<evidence type="ECO:0008006" key="9">
    <source>
        <dbReference type="Google" id="ProtNLM"/>
    </source>
</evidence>
<dbReference type="GO" id="GO:0016020">
    <property type="term" value="C:membrane"/>
    <property type="evidence" value="ECO:0007669"/>
    <property type="project" value="UniProtKB-SubCell"/>
</dbReference>
<dbReference type="InterPro" id="IPR018499">
    <property type="entry name" value="Tetraspanin/Peripherin"/>
</dbReference>
<keyword evidence="8" id="KW-1185">Reference proteome</keyword>
<keyword evidence="5 6" id="KW-0472">Membrane</keyword>
<keyword evidence="4 6" id="KW-1133">Transmembrane helix</keyword>
<protein>
    <recommendedName>
        <fullName evidence="9">Tetraspanin</fullName>
    </recommendedName>
</protein>
<dbReference type="GO" id="GO:0009734">
    <property type="term" value="P:auxin-activated signaling pathway"/>
    <property type="evidence" value="ECO:0007669"/>
    <property type="project" value="InterPro"/>
</dbReference>
<dbReference type="AlphaFoldDB" id="A0AAV6Y0F3"/>